<dbReference type="GO" id="GO:0016104">
    <property type="term" value="P:triterpenoid biosynthetic process"/>
    <property type="evidence" value="ECO:0007669"/>
    <property type="project" value="InterPro"/>
</dbReference>
<protein>
    <submittedName>
        <fullName evidence="2">(rape) hypothetical protein</fullName>
    </submittedName>
</protein>
<gene>
    <name evidence="2" type="ORF">DARMORV10_A08P04590.1</name>
</gene>
<organism evidence="2">
    <name type="scientific">Brassica napus</name>
    <name type="common">Rape</name>
    <dbReference type="NCBI Taxonomy" id="3708"/>
    <lineage>
        <taxon>Eukaryota</taxon>
        <taxon>Viridiplantae</taxon>
        <taxon>Streptophyta</taxon>
        <taxon>Embryophyta</taxon>
        <taxon>Tracheophyta</taxon>
        <taxon>Spermatophyta</taxon>
        <taxon>Magnoliopsida</taxon>
        <taxon>eudicotyledons</taxon>
        <taxon>Gunneridae</taxon>
        <taxon>Pentapetalae</taxon>
        <taxon>rosids</taxon>
        <taxon>malvids</taxon>
        <taxon>Brassicales</taxon>
        <taxon>Brassicaceae</taxon>
        <taxon>Brassiceae</taxon>
        <taxon>Brassica</taxon>
    </lineage>
</organism>
<dbReference type="SMR" id="A0A816ZKL5"/>
<feature type="domain" description="Squalene cyclase C-terminal" evidence="1">
    <location>
        <begin position="7"/>
        <end position="72"/>
    </location>
</feature>
<dbReference type="Pfam" id="PF13243">
    <property type="entry name" value="SQHop_cyclase_C"/>
    <property type="match status" value="1"/>
</dbReference>
<evidence type="ECO:0000313" key="2">
    <source>
        <dbReference type="EMBL" id="CAF2218458.1"/>
    </source>
</evidence>
<dbReference type="GO" id="GO:0016866">
    <property type="term" value="F:intramolecular transferase activity"/>
    <property type="evidence" value="ECO:0007669"/>
    <property type="project" value="InterPro"/>
</dbReference>
<accession>A0A816ZKL5</accession>
<name>A0A816ZKL5_BRANA</name>
<dbReference type="PANTHER" id="PTHR11764">
    <property type="entry name" value="TERPENE CYCLASE/MUTASE FAMILY MEMBER"/>
    <property type="match status" value="1"/>
</dbReference>
<dbReference type="PANTHER" id="PTHR11764:SF49">
    <property type="entry name" value="ARABIDIOL SYNTHASE-RELATED"/>
    <property type="match status" value="1"/>
</dbReference>
<dbReference type="Proteomes" id="UP001295469">
    <property type="component" value="Chromosome A08"/>
</dbReference>
<dbReference type="SUPFAM" id="SSF81853">
    <property type="entry name" value="Family 10 polysaccharide lyase"/>
    <property type="match status" value="1"/>
</dbReference>
<dbReference type="EMBL" id="HG994362">
    <property type="protein sequence ID" value="CAF2218458.1"/>
    <property type="molecule type" value="Genomic_DNA"/>
</dbReference>
<dbReference type="InterPro" id="IPR032696">
    <property type="entry name" value="SQ_cyclase_C"/>
</dbReference>
<sequence length="133" mass="15376">MFPGHRKEEVESFIRKGIKYIESFQRPDGSWYGNWGVCFIFGTFNAVRGLVAAGKTYSNCDAIRRAREDVKVSKIVGEHGKEERSSGATRRRKRLMVLGPVAFRRNQSRSLQIQKRRLPHKGARADHPSKFYY</sequence>
<proteinExistence type="predicted"/>
<dbReference type="AlphaFoldDB" id="A0A816ZKL5"/>
<dbReference type="InterPro" id="IPR018333">
    <property type="entry name" value="Squalene_cyclase"/>
</dbReference>
<reference evidence="2" key="1">
    <citation type="submission" date="2021-01" db="EMBL/GenBank/DDBJ databases">
        <authorList>
            <consortium name="Genoscope - CEA"/>
            <person name="William W."/>
        </authorList>
    </citation>
    <scope>NUCLEOTIDE SEQUENCE</scope>
</reference>
<evidence type="ECO:0000259" key="1">
    <source>
        <dbReference type="Pfam" id="PF13243"/>
    </source>
</evidence>
<dbReference type="GO" id="GO:0005811">
    <property type="term" value="C:lipid droplet"/>
    <property type="evidence" value="ECO:0007669"/>
    <property type="project" value="InterPro"/>
</dbReference>
<dbReference type="Gene3D" id="1.50.10.20">
    <property type="match status" value="1"/>
</dbReference>